<dbReference type="EMBL" id="PXZM01000007">
    <property type="protein sequence ID" value="PSJ98555.1"/>
    <property type="molecule type" value="Genomic_DNA"/>
</dbReference>
<evidence type="ECO:0000313" key="2">
    <source>
        <dbReference type="Proteomes" id="UP000240419"/>
    </source>
</evidence>
<sequence>MVETGIEDVGMTGIVDADVQISVGVAILDAVVAGANYPLFSEDKNGSVMVWSQILWSIRDLALSFGKGGKRGESRDTGFFASKI</sequence>
<keyword evidence="2" id="KW-1185">Reference proteome</keyword>
<organism evidence="1 2">
    <name type="scientific">Brevibacillus fortis</name>
    <dbReference type="NCBI Taxonomy" id="2126352"/>
    <lineage>
        <taxon>Bacteria</taxon>
        <taxon>Bacillati</taxon>
        <taxon>Bacillota</taxon>
        <taxon>Bacilli</taxon>
        <taxon>Bacillales</taxon>
        <taxon>Paenibacillaceae</taxon>
        <taxon>Brevibacillus</taxon>
    </lineage>
</organism>
<comment type="caution">
    <text evidence="1">The sequence shown here is derived from an EMBL/GenBank/DDBJ whole genome shotgun (WGS) entry which is preliminary data.</text>
</comment>
<reference evidence="1 2" key="1">
    <citation type="submission" date="2018-03" db="EMBL/GenBank/DDBJ databases">
        <title>Brevisbacillus phylogenomics.</title>
        <authorList>
            <person name="Dunlap C."/>
        </authorList>
    </citation>
    <scope>NUCLEOTIDE SEQUENCE [LARGE SCALE GENOMIC DNA]</scope>
    <source>
        <strain evidence="1 2">NRRL NRS-1210</strain>
    </source>
</reference>
<dbReference type="AlphaFoldDB" id="A0A2P7VH57"/>
<accession>A0A2P7VH57</accession>
<proteinExistence type="predicted"/>
<evidence type="ECO:0000313" key="1">
    <source>
        <dbReference type="EMBL" id="PSJ98555.1"/>
    </source>
</evidence>
<name>A0A2P7VH57_9BACL</name>
<dbReference type="Proteomes" id="UP000240419">
    <property type="component" value="Unassembled WGS sequence"/>
</dbReference>
<protein>
    <submittedName>
        <fullName evidence="1">Uncharacterized protein</fullName>
    </submittedName>
</protein>
<gene>
    <name evidence="1" type="ORF">C7R93_06325</name>
</gene>